<gene>
    <name evidence="12" type="ORF">JK634_16330</name>
</gene>
<feature type="transmembrane region" description="Helical" evidence="10">
    <location>
        <begin position="167"/>
        <end position="189"/>
    </location>
</feature>
<dbReference type="FunFam" id="1.20.81.30:FF:000001">
    <property type="entry name" value="Type II secretion system protein F"/>
    <property type="match status" value="2"/>
</dbReference>
<keyword evidence="7 10" id="KW-1133">Transmembrane helix</keyword>
<comment type="subcellular location">
    <subcellularLocation>
        <location evidence="1">Cell inner membrane</location>
        <topology evidence="1">Multi-pass membrane protein</topology>
    </subcellularLocation>
    <subcellularLocation>
        <location evidence="9">Cell membrane</location>
        <topology evidence="9">Multi-pass membrane protein</topology>
    </subcellularLocation>
</comment>
<dbReference type="GO" id="GO:0005886">
    <property type="term" value="C:plasma membrane"/>
    <property type="evidence" value="ECO:0007669"/>
    <property type="project" value="UniProtKB-SubCell"/>
</dbReference>
<comment type="caution">
    <text evidence="12">The sequence shown here is derived from an EMBL/GenBank/DDBJ whole genome shotgun (WGS) entry which is preliminary data.</text>
</comment>
<dbReference type="InterPro" id="IPR003004">
    <property type="entry name" value="GspF/PilC"/>
</dbReference>
<dbReference type="InterPro" id="IPR018076">
    <property type="entry name" value="T2SS_GspF_dom"/>
</dbReference>
<dbReference type="InterPro" id="IPR042094">
    <property type="entry name" value="T2SS_GspF_sf"/>
</dbReference>
<feature type="transmembrane region" description="Helical" evidence="10">
    <location>
        <begin position="373"/>
        <end position="394"/>
    </location>
</feature>
<feature type="domain" description="Type II secretion system protein GspF" evidence="11">
    <location>
        <begin position="67"/>
        <end position="190"/>
    </location>
</feature>
<evidence type="ECO:0000256" key="4">
    <source>
        <dbReference type="ARBA" id="ARBA00022475"/>
    </source>
</evidence>
<keyword evidence="8 10" id="KW-0472">Membrane</keyword>
<keyword evidence="4" id="KW-1003">Cell membrane</keyword>
<dbReference type="Gene3D" id="1.20.81.30">
    <property type="entry name" value="Type II secretion system (T2SS), domain F"/>
    <property type="match status" value="2"/>
</dbReference>
<dbReference type="Pfam" id="PF00482">
    <property type="entry name" value="T2SSF"/>
    <property type="match status" value="2"/>
</dbReference>
<evidence type="ECO:0000313" key="12">
    <source>
        <dbReference type="EMBL" id="MBL4933363.1"/>
    </source>
</evidence>
<evidence type="ECO:0000313" key="13">
    <source>
        <dbReference type="Proteomes" id="UP000623681"/>
    </source>
</evidence>
<organism evidence="12 13">
    <name type="scientific">Clostridium paridis</name>
    <dbReference type="NCBI Taxonomy" id="2803863"/>
    <lineage>
        <taxon>Bacteria</taxon>
        <taxon>Bacillati</taxon>
        <taxon>Bacillota</taxon>
        <taxon>Clostridia</taxon>
        <taxon>Eubacteriales</taxon>
        <taxon>Clostridiaceae</taxon>
        <taxon>Clostridium</taxon>
    </lineage>
</organism>
<dbReference type="PROSITE" id="PS00874">
    <property type="entry name" value="T2SP_F"/>
    <property type="match status" value="1"/>
</dbReference>
<keyword evidence="5" id="KW-0997">Cell inner membrane</keyword>
<evidence type="ECO:0000256" key="7">
    <source>
        <dbReference type="ARBA" id="ARBA00022989"/>
    </source>
</evidence>
<keyword evidence="3 9" id="KW-0813">Transport</keyword>
<evidence type="ECO:0000256" key="1">
    <source>
        <dbReference type="ARBA" id="ARBA00004429"/>
    </source>
</evidence>
<proteinExistence type="inferred from homology"/>
<dbReference type="AlphaFoldDB" id="A0A937FJD3"/>
<sequence>MPNYRYKAMNQKGERLQGTYKAESEDEVINMISANNYYPLLVEEIQEGTKIQLFSFEKVKTKDIAVFCRQFYTMLNAGVTINRSLHILSMQLTNKKLKESVGNIEEEVKKGQTLSEAMKMQGNIFPNLLVSMIETGEVSGNLDSVFLRMSTHYEKENKINNKVKSAMIYPAVLSVVAVVVVVVLLTFIMPTFIDLFTQSGAELPTPTKILLAISGGLRSYGLIIIFIVTIIGFLIRSYFRSEAGQLTSSKIKLSLPILKTLNQKIIVSRFTRTLSTLLSSGVTLVQALEVVSSVVGNKVAEEILNKVRESVIKGEGLANSISESNIFPPMLSSMIMIGEESGSLDDILNKTADFYDEELETAVQRATAMLEPLLIVVMGVVIGFIIISIMLPMFNMYNNI</sequence>
<protein>
    <submittedName>
        <fullName evidence="12">Type II secretion system F family protein</fullName>
    </submittedName>
</protein>
<evidence type="ECO:0000256" key="9">
    <source>
        <dbReference type="RuleBase" id="RU003923"/>
    </source>
</evidence>
<feature type="transmembrane region" description="Helical" evidence="10">
    <location>
        <begin position="209"/>
        <end position="235"/>
    </location>
</feature>
<evidence type="ECO:0000256" key="3">
    <source>
        <dbReference type="ARBA" id="ARBA00022448"/>
    </source>
</evidence>
<keyword evidence="6 9" id="KW-0812">Transmembrane</keyword>
<evidence type="ECO:0000256" key="6">
    <source>
        <dbReference type="ARBA" id="ARBA00022692"/>
    </source>
</evidence>
<reference evidence="12" key="1">
    <citation type="submission" date="2021-01" db="EMBL/GenBank/DDBJ databases">
        <title>Genome public.</title>
        <authorList>
            <person name="Liu C."/>
            <person name="Sun Q."/>
        </authorList>
    </citation>
    <scope>NUCLEOTIDE SEQUENCE</scope>
    <source>
        <strain evidence="12">YIM B02565</strain>
    </source>
</reference>
<dbReference type="InterPro" id="IPR001992">
    <property type="entry name" value="T2SS_GspF/T4SS_PilC_CS"/>
</dbReference>
<dbReference type="PRINTS" id="PR00812">
    <property type="entry name" value="BCTERIALGSPF"/>
</dbReference>
<name>A0A937FJD3_9CLOT</name>
<feature type="domain" description="Type II secretion system protein GspF" evidence="11">
    <location>
        <begin position="270"/>
        <end position="392"/>
    </location>
</feature>
<dbReference type="EMBL" id="JAESWA010000024">
    <property type="protein sequence ID" value="MBL4933363.1"/>
    <property type="molecule type" value="Genomic_DNA"/>
</dbReference>
<dbReference type="PANTHER" id="PTHR30012:SF0">
    <property type="entry name" value="TYPE II SECRETION SYSTEM PROTEIN F-RELATED"/>
    <property type="match status" value="1"/>
</dbReference>
<dbReference type="GO" id="GO:0009306">
    <property type="term" value="P:protein secretion"/>
    <property type="evidence" value="ECO:0007669"/>
    <property type="project" value="InterPro"/>
</dbReference>
<evidence type="ECO:0000256" key="10">
    <source>
        <dbReference type="SAM" id="Phobius"/>
    </source>
</evidence>
<comment type="similarity">
    <text evidence="2 9">Belongs to the GSP F family.</text>
</comment>
<dbReference type="RefSeq" id="WP_202768803.1">
    <property type="nucleotide sequence ID" value="NZ_JAESWA010000024.1"/>
</dbReference>
<dbReference type="Proteomes" id="UP000623681">
    <property type="component" value="Unassembled WGS sequence"/>
</dbReference>
<accession>A0A937FJD3</accession>
<dbReference type="PANTHER" id="PTHR30012">
    <property type="entry name" value="GENERAL SECRETION PATHWAY PROTEIN"/>
    <property type="match status" value="1"/>
</dbReference>
<evidence type="ECO:0000256" key="8">
    <source>
        <dbReference type="ARBA" id="ARBA00023136"/>
    </source>
</evidence>
<evidence type="ECO:0000256" key="5">
    <source>
        <dbReference type="ARBA" id="ARBA00022519"/>
    </source>
</evidence>
<evidence type="ECO:0000256" key="2">
    <source>
        <dbReference type="ARBA" id="ARBA00005745"/>
    </source>
</evidence>
<evidence type="ECO:0000259" key="11">
    <source>
        <dbReference type="Pfam" id="PF00482"/>
    </source>
</evidence>
<keyword evidence="13" id="KW-1185">Reference proteome</keyword>